<dbReference type="PANTHER" id="PTHR11139">
    <property type="entry name" value="ATAXIA TELANGIECTASIA MUTATED ATM -RELATED"/>
    <property type="match status" value="1"/>
</dbReference>
<dbReference type="PROSITE" id="PS00915">
    <property type="entry name" value="PI3_4_KINASE_1"/>
    <property type="match status" value="1"/>
</dbReference>
<proteinExistence type="predicted"/>
<dbReference type="GO" id="GO:0016301">
    <property type="term" value="F:kinase activity"/>
    <property type="evidence" value="ECO:0007669"/>
    <property type="project" value="UniProtKB-KW"/>
</dbReference>
<dbReference type="InterPro" id="IPR037706">
    <property type="entry name" value="DNA-PK_dom"/>
</dbReference>
<dbReference type="Gene3D" id="3.30.1010.10">
    <property type="entry name" value="Phosphatidylinositol 3-kinase Catalytic Subunit, Chain A, domain 4"/>
    <property type="match status" value="1"/>
</dbReference>
<organism evidence="4 5">
    <name type="scientific">Pontoporia blainvillei</name>
    <name type="common">Franciscana</name>
    <name type="synonym">Delphinus blainvillei</name>
    <dbReference type="NCBI Taxonomy" id="48723"/>
    <lineage>
        <taxon>Eukaryota</taxon>
        <taxon>Metazoa</taxon>
        <taxon>Chordata</taxon>
        <taxon>Craniata</taxon>
        <taxon>Vertebrata</taxon>
        <taxon>Euteleostomi</taxon>
        <taxon>Mammalia</taxon>
        <taxon>Eutheria</taxon>
        <taxon>Laurasiatheria</taxon>
        <taxon>Artiodactyla</taxon>
        <taxon>Whippomorpha</taxon>
        <taxon>Cetacea</taxon>
        <taxon>Odontoceti</taxon>
        <taxon>Pontoporiidae</taxon>
        <taxon>Pontoporia</taxon>
    </lineage>
</organism>
<reference evidence="4" key="1">
    <citation type="submission" date="2018-05" db="EMBL/GenBank/DDBJ databases">
        <authorList>
            <person name="Pedro S.L.S."/>
            <person name="Freitas R.C."/>
            <person name="Barreto A.S."/>
            <person name="Lima A.O.S."/>
        </authorList>
    </citation>
    <scope>NUCLEOTIDE SEQUENCE</scope>
    <source>
        <strain evidence="4">BP203</strain>
        <tissue evidence="4">Muscle</tissue>
    </source>
</reference>
<dbReference type="InterPro" id="IPR000403">
    <property type="entry name" value="PI3/4_kinase_cat_dom"/>
</dbReference>
<dbReference type="PROSITE" id="PS00916">
    <property type="entry name" value="PI3_4_KINASE_2"/>
    <property type="match status" value="1"/>
</dbReference>
<sequence>MSRASKTPGNLKEYSPWMSSFRAELLRDELEVPGQYDGRGKPMPEYHARIAGFDERVKVMASLRRPMRIVVRGHDEREYTFLVKGGEDLRQDQRICQLLQVMNGVLARDAACSQRGLQVTTYRVVPMTSRLGLIEWIESTCTLKELLLSSMSREEKVAYTSEFLVTFASEISNPGHLPNADSLSLLVSDPGAPASEYRDWLRRMSGRCDSGAYALMFKGAGRTETVTSFRKRESKVPADLLKRAFLKMSTGPEAFLALRNRFASSHALLCISHWILGIGDRHLDNLLVSLEAGGVIGIDFGHAFGSATQFLPVPELMPFRLTRQFITLMLPLKETGLVGSTMVCALRAFRSRPDLLTTAMDVFVKEPSFDWKDKWDPGGTAPSDELLLGHEKVPAFEHYITVARGSREHSIRAQEPGSGLSEEAQF</sequence>
<dbReference type="EMBL" id="PGGH01049953">
    <property type="protein sequence ID" value="NIG58597.1"/>
    <property type="molecule type" value="Genomic_DNA"/>
</dbReference>
<dbReference type="InterPro" id="IPR036940">
    <property type="entry name" value="PI3/4_kinase_cat_sf"/>
</dbReference>
<dbReference type="SUPFAM" id="SSF56112">
    <property type="entry name" value="Protein kinase-like (PK-like)"/>
    <property type="match status" value="1"/>
</dbReference>
<evidence type="ECO:0000313" key="4">
    <source>
        <dbReference type="EMBL" id="NIG58597.1"/>
    </source>
</evidence>
<dbReference type="CDD" id="cd05172">
    <property type="entry name" value="PIKKc_DNA-PK"/>
    <property type="match status" value="1"/>
</dbReference>
<keyword evidence="1" id="KW-0808">Transferase</keyword>
<evidence type="ECO:0000313" key="5">
    <source>
        <dbReference type="Proteomes" id="UP001165941"/>
    </source>
</evidence>
<dbReference type="PROSITE" id="PS50290">
    <property type="entry name" value="PI3_4_KINASE_3"/>
    <property type="match status" value="1"/>
</dbReference>
<evidence type="ECO:0000256" key="1">
    <source>
        <dbReference type="ARBA" id="ARBA00022679"/>
    </source>
</evidence>
<keyword evidence="2 4" id="KW-0418">Kinase</keyword>
<protein>
    <submittedName>
        <fullName evidence="4">DNA-dependent protein kinase catalytic subunit isoform X1</fullName>
    </submittedName>
</protein>
<keyword evidence="5" id="KW-1185">Reference proteome</keyword>
<accession>A0ABX0S0E0</accession>
<dbReference type="Pfam" id="PF00454">
    <property type="entry name" value="PI3_PI4_kinase"/>
    <property type="match status" value="1"/>
</dbReference>
<dbReference type="SMART" id="SM00146">
    <property type="entry name" value="PI3Kc"/>
    <property type="match status" value="1"/>
</dbReference>
<gene>
    <name evidence="4" type="ORF">BU61_1522</name>
</gene>
<name>A0ABX0S0E0_PONBL</name>
<dbReference type="Gene3D" id="1.10.1070.11">
    <property type="entry name" value="Phosphatidylinositol 3-/4-kinase, catalytic domain"/>
    <property type="match status" value="1"/>
</dbReference>
<evidence type="ECO:0000259" key="3">
    <source>
        <dbReference type="PROSITE" id="PS50290"/>
    </source>
</evidence>
<dbReference type="InterPro" id="IPR011009">
    <property type="entry name" value="Kinase-like_dom_sf"/>
</dbReference>
<comment type="caution">
    <text evidence="4">The sequence shown here is derived from an EMBL/GenBank/DDBJ whole genome shotgun (WGS) entry which is preliminary data.</text>
</comment>
<dbReference type="InterPro" id="IPR018936">
    <property type="entry name" value="PI3/4_kinase_CS"/>
</dbReference>
<evidence type="ECO:0000256" key="2">
    <source>
        <dbReference type="ARBA" id="ARBA00022777"/>
    </source>
</evidence>
<dbReference type="InterPro" id="IPR050517">
    <property type="entry name" value="DDR_Repair_Kinase"/>
</dbReference>
<dbReference type="Proteomes" id="UP001165941">
    <property type="component" value="Unassembled WGS sequence"/>
</dbReference>
<dbReference type="PANTHER" id="PTHR11139:SF68">
    <property type="entry name" value="DNA-DEPENDENT PROTEIN KINASE CATALYTIC SUBUNIT"/>
    <property type="match status" value="1"/>
</dbReference>
<feature type="domain" description="PI3K/PI4K catalytic" evidence="3">
    <location>
        <begin position="53"/>
        <end position="422"/>
    </location>
</feature>